<protein>
    <submittedName>
        <fullName evidence="3">Alpha/beta hydrolase</fullName>
    </submittedName>
</protein>
<comment type="caution">
    <text evidence="3">The sequence shown here is derived from an EMBL/GenBank/DDBJ whole genome shotgun (WGS) entry which is preliminary data.</text>
</comment>
<evidence type="ECO:0000313" key="3">
    <source>
        <dbReference type="EMBL" id="MDV6263483.1"/>
    </source>
</evidence>
<reference evidence="3 4" key="1">
    <citation type="submission" date="2023-10" db="EMBL/GenBank/DDBJ databases">
        <title>Development of a sustainable strategy for remediation of hydrocarbon-contaminated territories based on the waste exchange concept.</title>
        <authorList>
            <person name="Krivoruchko A."/>
        </authorList>
    </citation>
    <scope>NUCLEOTIDE SEQUENCE [LARGE SCALE GENOMIC DNA]</scope>
    <source>
        <strain evidence="3 4">IEGM 1323</strain>
    </source>
</reference>
<organism evidence="3 4">
    <name type="scientific">Rhodococcoides yunnanense</name>
    <dbReference type="NCBI Taxonomy" id="278209"/>
    <lineage>
        <taxon>Bacteria</taxon>
        <taxon>Bacillati</taxon>
        <taxon>Actinomycetota</taxon>
        <taxon>Actinomycetes</taxon>
        <taxon>Mycobacteriales</taxon>
        <taxon>Nocardiaceae</taxon>
        <taxon>Rhodococcoides</taxon>
    </lineage>
</organism>
<keyword evidence="1 3" id="KW-0378">Hydrolase</keyword>
<dbReference type="InterPro" id="IPR000073">
    <property type="entry name" value="AB_hydrolase_1"/>
</dbReference>
<dbReference type="PANTHER" id="PTHR43798">
    <property type="entry name" value="MONOACYLGLYCEROL LIPASE"/>
    <property type="match status" value="1"/>
</dbReference>
<sequence length="299" mass="30994">MSKPDTSTPAAGPVRQAIGIDGANIVYRVSGDPEARPLVLLHGWAQSSACWGEGLLANLAERYRVVAVDLRGHGYSDAPATGYDDSKVWAGDVEAVLAAEGITADAVLLGWSYGGLVICDYLAEHGSGAVAGIVLVGAITSIGRGEAGGRVGTAMRAAIPGAMAEEPRVAIKALGSFGNALTGPVQGPGVEPAERPSESRGTQAQALFGLTLSTRPRVRAALFDRAVGHDDLLRSLDVPAFVLHGTEDTVVDVSAGRHAAELIPTAMASYWEGVDHGPFVADPERFFVEVNEFVDSLGV</sequence>
<evidence type="ECO:0000256" key="1">
    <source>
        <dbReference type="ARBA" id="ARBA00022801"/>
    </source>
</evidence>
<dbReference type="GO" id="GO:0016787">
    <property type="term" value="F:hydrolase activity"/>
    <property type="evidence" value="ECO:0007669"/>
    <property type="project" value="UniProtKB-KW"/>
</dbReference>
<gene>
    <name evidence="3" type="ORF">R3P96_19270</name>
</gene>
<dbReference type="RefSeq" id="WP_317565628.1">
    <property type="nucleotide sequence ID" value="NZ_JAWLJX010000007.1"/>
</dbReference>
<dbReference type="EMBL" id="JAWLJX010000007">
    <property type="protein sequence ID" value="MDV6263483.1"/>
    <property type="molecule type" value="Genomic_DNA"/>
</dbReference>
<proteinExistence type="predicted"/>
<evidence type="ECO:0000313" key="4">
    <source>
        <dbReference type="Proteomes" id="UP001185755"/>
    </source>
</evidence>
<name>A0ABU4BHB2_9NOCA</name>
<dbReference type="Pfam" id="PF12697">
    <property type="entry name" value="Abhydrolase_6"/>
    <property type="match status" value="1"/>
</dbReference>
<feature type="domain" description="AB hydrolase-1" evidence="2">
    <location>
        <begin position="38"/>
        <end position="287"/>
    </location>
</feature>
<accession>A0ABU4BHB2</accession>
<dbReference type="Proteomes" id="UP001185755">
    <property type="component" value="Unassembled WGS sequence"/>
</dbReference>
<dbReference type="InterPro" id="IPR029058">
    <property type="entry name" value="AB_hydrolase_fold"/>
</dbReference>
<dbReference type="InterPro" id="IPR050266">
    <property type="entry name" value="AB_hydrolase_sf"/>
</dbReference>
<dbReference type="PRINTS" id="PR00111">
    <property type="entry name" value="ABHYDROLASE"/>
</dbReference>
<keyword evidence="4" id="KW-1185">Reference proteome</keyword>
<dbReference type="PANTHER" id="PTHR43798:SF31">
    <property type="entry name" value="AB HYDROLASE SUPERFAMILY PROTEIN YCLE"/>
    <property type="match status" value="1"/>
</dbReference>
<dbReference type="SUPFAM" id="SSF53474">
    <property type="entry name" value="alpha/beta-Hydrolases"/>
    <property type="match status" value="1"/>
</dbReference>
<evidence type="ECO:0000259" key="2">
    <source>
        <dbReference type="Pfam" id="PF12697"/>
    </source>
</evidence>
<dbReference type="Gene3D" id="3.40.50.1820">
    <property type="entry name" value="alpha/beta hydrolase"/>
    <property type="match status" value="1"/>
</dbReference>